<comment type="caution">
    <text evidence="2">The sequence shown here is derived from an EMBL/GenBank/DDBJ whole genome shotgun (WGS) entry which is preliminary data.</text>
</comment>
<name>A0ABU2MF82_9ACTN</name>
<reference evidence="3" key="1">
    <citation type="submission" date="2023-07" db="EMBL/GenBank/DDBJ databases">
        <title>30 novel species of actinomycetes from the DSMZ collection.</title>
        <authorList>
            <person name="Nouioui I."/>
        </authorList>
    </citation>
    <scope>NUCLEOTIDE SEQUENCE [LARGE SCALE GENOMIC DNA]</scope>
    <source>
        <strain evidence="3">DSM 44743</strain>
    </source>
</reference>
<evidence type="ECO:0000313" key="3">
    <source>
        <dbReference type="Proteomes" id="UP001183390"/>
    </source>
</evidence>
<dbReference type="EMBL" id="JAVREP010000022">
    <property type="protein sequence ID" value="MDT0331367.1"/>
    <property type="molecule type" value="Genomic_DNA"/>
</dbReference>
<evidence type="ECO:0000256" key="1">
    <source>
        <dbReference type="SAM" id="MobiDB-lite"/>
    </source>
</evidence>
<organism evidence="2 3">
    <name type="scientific">Nocardiopsis lambiniae</name>
    <dbReference type="NCBI Taxonomy" id="3075539"/>
    <lineage>
        <taxon>Bacteria</taxon>
        <taxon>Bacillati</taxon>
        <taxon>Actinomycetota</taxon>
        <taxon>Actinomycetes</taxon>
        <taxon>Streptosporangiales</taxon>
        <taxon>Nocardiopsidaceae</taxon>
        <taxon>Nocardiopsis</taxon>
    </lineage>
</organism>
<evidence type="ECO:0000313" key="2">
    <source>
        <dbReference type="EMBL" id="MDT0331367.1"/>
    </source>
</evidence>
<dbReference type="Proteomes" id="UP001183390">
    <property type="component" value="Unassembled WGS sequence"/>
</dbReference>
<dbReference type="PROSITE" id="PS51257">
    <property type="entry name" value="PROKAR_LIPOPROTEIN"/>
    <property type="match status" value="1"/>
</dbReference>
<protein>
    <recommendedName>
        <fullName evidence="4">Lipoprotein</fullName>
    </recommendedName>
</protein>
<proteinExistence type="predicted"/>
<dbReference type="RefSeq" id="WP_311513888.1">
    <property type="nucleotide sequence ID" value="NZ_JAVREP010000022.1"/>
</dbReference>
<gene>
    <name evidence="2" type="ORF">RM479_23380</name>
</gene>
<feature type="compositionally biased region" description="Low complexity" evidence="1">
    <location>
        <begin position="31"/>
        <end position="48"/>
    </location>
</feature>
<evidence type="ECO:0008006" key="4">
    <source>
        <dbReference type="Google" id="ProtNLM"/>
    </source>
</evidence>
<sequence length="167" mass="18217">MQRITLTGVGAVALLAVIGCGGEEPGGGGTLPEEAAPQAEEASPTTTAGDAEVYVLNRYGDENGFDDRRPTEYVATEFTTFSDMEWREWSDGRARGEGGLLGTWCMDQECQNDPYDVEVELGDPVEADGTRYFSTYTITEYDDDMTDEVRRALEGADDGRLEHPAAR</sequence>
<keyword evidence="3" id="KW-1185">Reference proteome</keyword>
<feature type="region of interest" description="Disordered" evidence="1">
    <location>
        <begin position="25"/>
        <end position="50"/>
    </location>
</feature>
<accession>A0ABU2MF82</accession>